<accession>A0A8J3RI29</accession>
<reference evidence="4 5" key="1">
    <citation type="submission" date="2021-01" db="EMBL/GenBank/DDBJ databases">
        <title>Whole genome shotgun sequence of Planobispora longispora NBRC 13918.</title>
        <authorList>
            <person name="Komaki H."/>
            <person name="Tamura T."/>
        </authorList>
    </citation>
    <scope>NUCLEOTIDE SEQUENCE [LARGE SCALE GENOMIC DNA]</scope>
    <source>
        <strain evidence="4 5">NBRC 13918</strain>
    </source>
</reference>
<evidence type="ECO:0000256" key="2">
    <source>
        <dbReference type="SAM" id="MobiDB-lite"/>
    </source>
</evidence>
<dbReference type="AlphaFoldDB" id="A0A8J3RI29"/>
<evidence type="ECO:0000256" key="1">
    <source>
        <dbReference type="ARBA" id="ARBA00022737"/>
    </source>
</evidence>
<dbReference type="RefSeq" id="WP_203889978.1">
    <property type="nucleotide sequence ID" value="NZ_BOOH01000016.1"/>
</dbReference>
<dbReference type="InterPro" id="IPR001646">
    <property type="entry name" value="5peptide_repeat"/>
</dbReference>
<feature type="transmembrane region" description="Helical" evidence="3">
    <location>
        <begin position="240"/>
        <end position="257"/>
    </location>
</feature>
<dbReference type="SUPFAM" id="SSF141571">
    <property type="entry name" value="Pentapeptide repeat-like"/>
    <property type="match status" value="1"/>
</dbReference>
<sequence length="367" mass="38974">MSVLPRLLVTTVTAVTLAAVPSVREASPGPADPSGPITPSGPAGAGCDPGSGPDLSGRDLTTVTDLPADLSCANLTGVRADGVDLGSVRLDRAILRDASLRGTALRQLRGADLRGARLVGARLANADIGGADLRGADLSRAELTNAGLQDALLTAATLHDAGLGSVRADRADFTRARLDRADLSHGKFYDAIFREASLVGAELHFSELHGAAFEDADVTDADTRFARGADLSGSTSRMPVGWKIFLGMLGLVAAWILRKVVSRRLRRRREAGQAAAESAIRFEEFRKELEEDVTRFGEEIDRLDEEGGGNADWNRALDCYDTAKESLAAAREHADLKFVALALERGRNALSRPARDGRDDRRTGRAG</sequence>
<proteinExistence type="predicted"/>
<dbReference type="PANTHER" id="PTHR47485:SF1">
    <property type="entry name" value="THYLAKOID LUMENAL 17.4 KDA PROTEIN, CHLOROPLASTIC"/>
    <property type="match status" value="1"/>
</dbReference>
<evidence type="ECO:0000256" key="3">
    <source>
        <dbReference type="SAM" id="Phobius"/>
    </source>
</evidence>
<keyword evidence="5" id="KW-1185">Reference proteome</keyword>
<dbReference type="Gene3D" id="2.160.20.80">
    <property type="entry name" value="E3 ubiquitin-protein ligase SopA"/>
    <property type="match status" value="3"/>
</dbReference>
<dbReference type="Proteomes" id="UP000616724">
    <property type="component" value="Unassembled WGS sequence"/>
</dbReference>
<keyword evidence="3" id="KW-0472">Membrane</keyword>
<feature type="region of interest" description="Disordered" evidence="2">
    <location>
        <begin position="24"/>
        <end position="59"/>
    </location>
</feature>
<keyword evidence="3" id="KW-1133">Transmembrane helix</keyword>
<gene>
    <name evidence="4" type="ORF">Plo01_17130</name>
</gene>
<evidence type="ECO:0000313" key="4">
    <source>
        <dbReference type="EMBL" id="GIH75284.1"/>
    </source>
</evidence>
<keyword evidence="3" id="KW-0812">Transmembrane</keyword>
<dbReference type="PANTHER" id="PTHR47485">
    <property type="entry name" value="THYLAKOID LUMENAL 17.4 KDA PROTEIN, CHLOROPLASTIC"/>
    <property type="match status" value="1"/>
</dbReference>
<protein>
    <recommendedName>
        <fullName evidence="6">Pentapeptide repeat-containing protein</fullName>
    </recommendedName>
</protein>
<comment type="caution">
    <text evidence="4">The sequence shown here is derived from an EMBL/GenBank/DDBJ whole genome shotgun (WGS) entry which is preliminary data.</text>
</comment>
<dbReference type="Pfam" id="PF00805">
    <property type="entry name" value="Pentapeptide"/>
    <property type="match status" value="2"/>
</dbReference>
<evidence type="ECO:0008006" key="6">
    <source>
        <dbReference type="Google" id="ProtNLM"/>
    </source>
</evidence>
<organism evidence="4 5">
    <name type="scientific">Planobispora longispora</name>
    <dbReference type="NCBI Taxonomy" id="28887"/>
    <lineage>
        <taxon>Bacteria</taxon>
        <taxon>Bacillati</taxon>
        <taxon>Actinomycetota</taxon>
        <taxon>Actinomycetes</taxon>
        <taxon>Streptosporangiales</taxon>
        <taxon>Streptosporangiaceae</taxon>
        <taxon>Planobispora</taxon>
    </lineage>
</organism>
<name>A0A8J3RI29_9ACTN</name>
<dbReference type="EMBL" id="BOOH01000016">
    <property type="protein sequence ID" value="GIH75284.1"/>
    <property type="molecule type" value="Genomic_DNA"/>
</dbReference>
<evidence type="ECO:0000313" key="5">
    <source>
        <dbReference type="Proteomes" id="UP000616724"/>
    </source>
</evidence>
<keyword evidence="1" id="KW-0677">Repeat</keyword>